<protein>
    <submittedName>
        <fullName evidence="1">Uncharacterized protein</fullName>
    </submittedName>
</protein>
<name>I0I6F0_CALAS</name>
<gene>
    <name evidence="1" type="ordered locus">CLDAP_27980</name>
</gene>
<dbReference type="HOGENOM" id="CLU_3115637_0_0_0"/>
<accession>I0I6F0</accession>
<evidence type="ECO:0000313" key="1">
    <source>
        <dbReference type="EMBL" id="BAM00838.1"/>
    </source>
</evidence>
<dbReference type="Proteomes" id="UP000007880">
    <property type="component" value="Chromosome"/>
</dbReference>
<dbReference type="KEGG" id="cap:CLDAP_27980"/>
<keyword evidence="2" id="KW-1185">Reference proteome</keyword>
<reference evidence="1 2" key="1">
    <citation type="submission" date="2012-02" db="EMBL/GenBank/DDBJ databases">
        <title>Complete genome sequence of Caldilinea aerophila DSM 14535 (= NBRC 102666).</title>
        <authorList>
            <person name="Oguchi A."/>
            <person name="Hosoyama A."/>
            <person name="Sekine M."/>
            <person name="Fukai R."/>
            <person name="Kato Y."/>
            <person name="Nakamura S."/>
            <person name="Hanada S."/>
            <person name="Yamazaki S."/>
            <person name="Fujita N."/>
        </authorList>
    </citation>
    <scope>NUCLEOTIDE SEQUENCE [LARGE SCALE GENOMIC DNA]</scope>
    <source>
        <strain evidence="2">DSM 14535 / JCM 11387 / NBRC 104270 / STL-6-O1</strain>
    </source>
</reference>
<proteinExistence type="predicted"/>
<evidence type="ECO:0000313" key="2">
    <source>
        <dbReference type="Proteomes" id="UP000007880"/>
    </source>
</evidence>
<dbReference type="STRING" id="926550.CLDAP_27980"/>
<dbReference type="AlphaFoldDB" id="I0I6F0"/>
<dbReference type="EMBL" id="AP012337">
    <property type="protein sequence ID" value="BAM00838.1"/>
    <property type="molecule type" value="Genomic_DNA"/>
</dbReference>
<sequence>MLFCSPHIRDRHDYYHPFILFFLHQSVFDRPWRSVNHFLFSHLTPESVAT</sequence>
<organism evidence="1 2">
    <name type="scientific">Caldilinea aerophila (strain DSM 14535 / JCM 11387 / NBRC 104270 / STL-6-O1)</name>
    <dbReference type="NCBI Taxonomy" id="926550"/>
    <lineage>
        <taxon>Bacteria</taxon>
        <taxon>Bacillati</taxon>
        <taxon>Chloroflexota</taxon>
        <taxon>Caldilineae</taxon>
        <taxon>Caldilineales</taxon>
        <taxon>Caldilineaceae</taxon>
        <taxon>Caldilinea</taxon>
    </lineage>
</organism>